<dbReference type="Proteomes" id="UP000826212">
    <property type="component" value="Chromosome"/>
</dbReference>
<reference evidence="1" key="1">
    <citation type="submission" date="2021-08" db="EMBL/GenBank/DDBJ databases">
        <title>Novel anaerobic bacterium isolated from sea squirt in East Sea, Republic of Korea.</title>
        <authorList>
            <person name="Nguyen T.H."/>
            <person name="Li Z."/>
            <person name="Lee Y.-J."/>
            <person name="Ko J."/>
            <person name="Kim S.-G."/>
        </authorList>
    </citation>
    <scope>NUCLEOTIDE SEQUENCE</scope>
    <source>
        <strain evidence="1">KCTC 25031</strain>
    </source>
</reference>
<sequence>MQSDNIEHFDLVVIGSGPAGFAAAMRAIDFHKKVAIVEEKNLGGAGVFHGALTSKTMWELSADFAVASAVNRGYRASHLTVDYKKVKKTVVNAAKTKQYQMLSQIESFSSSNKIGHGGSLTLIQGHGSFQDAHYLNIETRGEGEKVIYGEYFIIATGSRPRQHPILKTDGHRIVNSDELLGLDRFPERMLIVGSGIIGCEFATIFSNFNQTEVHLLDRAHCVIPFEDKDVSSFVSEGLEKNGVQIHHTANFRTVRKKEDSLDVVLDYEDGHSRVIEVDVILVSIGRVPNTDHLKLENAGLHANERGFLEINNECAMEDFSKCHIFAAGDTTGHKALYCVAEEQGRHIVEAIWGNVAYPLDYSHLPTLMFFKPELASVGMNETQLQEKKIPYRAAYYSNKLVNRAIAMQNTRGFVKIMISDDGKNKILGMRAGGPQASAFITSFAYLLDQNLTVEEVLKNTHPHPSVTEGIQECLRLLMGMSIYKEEVFPEEIKLTEWKP</sequence>
<organism evidence="1 2">
    <name type="scientific">Halosquirtibacter laminarini</name>
    <dbReference type="NCBI Taxonomy" id="3374600"/>
    <lineage>
        <taxon>Bacteria</taxon>
        <taxon>Pseudomonadati</taxon>
        <taxon>Bacteroidota</taxon>
        <taxon>Bacteroidia</taxon>
        <taxon>Marinilabiliales</taxon>
        <taxon>Prolixibacteraceae</taxon>
        <taxon>Halosquirtibacter</taxon>
    </lineage>
</organism>
<evidence type="ECO:0000313" key="2">
    <source>
        <dbReference type="Proteomes" id="UP000826212"/>
    </source>
</evidence>
<gene>
    <name evidence="1" type="ORF">K4L44_03635</name>
</gene>
<dbReference type="EMBL" id="CP081303">
    <property type="protein sequence ID" value="QZE14942.1"/>
    <property type="molecule type" value="Genomic_DNA"/>
</dbReference>
<keyword evidence="2" id="KW-1185">Reference proteome</keyword>
<proteinExistence type="predicted"/>
<name>A0AC61NNM8_9BACT</name>
<evidence type="ECO:0000313" key="1">
    <source>
        <dbReference type="EMBL" id="QZE14942.1"/>
    </source>
</evidence>
<protein>
    <submittedName>
        <fullName evidence="1">NAD(P)/FAD-dependent oxidoreductase</fullName>
    </submittedName>
</protein>
<accession>A0AC61NNM8</accession>